<dbReference type="GO" id="GO:0031410">
    <property type="term" value="C:cytoplasmic vesicle"/>
    <property type="evidence" value="ECO:0007669"/>
    <property type="project" value="UniProtKB-KW"/>
</dbReference>
<reference evidence="7 8" key="1">
    <citation type="submission" date="2014-04" db="EMBL/GenBank/DDBJ databases">
        <authorList>
            <consortium name="DOE Joint Genome Institute"/>
            <person name="Kuo A."/>
            <person name="Ruytinx J."/>
            <person name="Rineau F."/>
            <person name="Colpaert J."/>
            <person name="Kohler A."/>
            <person name="Nagy L.G."/>
            <person name="Floudas D."/>
            <person name="Copeland A."/>
            <person name="Barry K.W."/>
            <person name="Cichocki N."/>
            <person name="Veneault-Fourrey C."/>
            <person name="LaButti K."/>
            <person name="Lindquist E.A."/>
            <person name="Lipzen A."/>
            <person name="Lundell T."/>
            <person name="Morin E."/>
            <person name="Murat C."/>
            <person name="Sun H."/>
            <person name="Tunlid A."/>
            <person name="Henrissat B."/>
            <person name="Grigoriev I.V."/>
            <person name="Hibbett D.S."/>
            <person name="Martin F."/>
            <person name="Nordberg H.P."/>
            <person name="Cantor M.N."/>
            <person name="Hua S.X."/>
        </authorList>
    </citation>
    <scope>NUCLEOTIDE SEQUENCE [LARGE SCALE GENOMIC DNA]</scope>
    <source>
        <strain evidence="7 8">UH-Slu-Lm8-n1</strain>
    </source>
</reference>
<protein>
    <recommendedName>
        <fullName evidence="9">Vacuolar ATPase assembly integral membrane protein VMA21</fullName>
    </recommendedName>
</protein>
<dbReference type="OrthoDB" id="160405at2759"/>
<gene>
    <name evidence="7" type="ORF">CY34DRAFT_810876</name>
</gene>
<keyword evidence="8" id="KW-1185">Reference proteome</keyword>
<dbReference type="HOGENOM" id="CLU_154717_0_0_1"/>
<dbReference type="FunCoup" id="A0A0C9ZHK8">
    <property type="interactions" value="81"/>
</dbReference>
<reference evidence="8" key="2">
    <citation type="submission" date="2015-01" db="EMBL/GenBank/DDBJ databases">
        <title>Evolutionary Origins and Diversification of the Mycorrhizal Mutualists.</title>
        <authorList>
            <consortium name="DOE Joint Genome Institute"/>
            <consortium name="Mycorrhizal Genomics Consortium"/>
            <person name="Kohler A."/>
            <person name="Kuo A."/>
            <person name="Nagy L.G."/>
            <person name="Floudas D."/>
            <person name="Copeland A."/>
            <person name="Barry K.W."/>
            <person name="Cichocki N."/>
            <person name="Veneault-Fourrey C."/>
            <person name="LaButti K."/>
            <person name="Lindquist E.A."/>
            <person name="Lipzen A."/>
            <person name="Lundell T."/>
            <person name="Morin E."/>
            <person name="Murat C."/>
            <person name="Riley R."/>
            <person name="Ohm R."/>
            <person name="Sun H."/>
            <person name="Tunlid A."/>
            <person name="Henrissat B."/>
            <person name="Grigoriev I.V."/>
            <person name="Hibbett D.S."/>
            <person name="Martin F."/>
        </authorList>
    </citation>
    <scope>NUCLEOTIDE SEQUENCE [LARGE SCALE GENOMIC DNA]</scope>
    <source>
        <strain evidence="8">UH-Slu-Lm8-n1</strain>
    </source>
</reference>
<evidence type="ECO:0008006" key="9">
    <source>
        <dbReference type="Google" id="ProtNLM"/>
    </source>
</evidence>
<evidence type="ECO:0000256" key="6">
    <source>
        <dbReference type="SAM" id="Phobius"/>
    </source>
</evidence>
<dbReference type="EMBL" id="KN835491">
    <property type="protein sequence ID" value="KIK36890.1"/>
    <property type="molecule type" value="Genomic_DNA"/>
</dbReference>
<keyword evidence="2" id="KW-0256">Endoplasmic reticulum</keyword>
<keyword evidence="4 6" id="KW-0472">Membrane</keyword>
<dbReference type="InterPro" id="IPR019013">
    <property type="entry name" value="Vma21"/>
</dbReference>
<evidence type="ECO:0000256" key="5">
    <source>
        <dbReference type="ARBA" id="ARBA00023329"/>
    </source>
</evidence>
<dbReference type="GO" id="GO:0070072">
    <property type="term" value="P:vacuolar proton-transporting V-type ATPase complex assembly"/>
    <property type="evidence" value="ECO:0007669"/>
    <property type="project" value="InterPro"/>
</dbReference>
<dbReference type="AlphaFoldDB" id="A0A0C9ZHK8"/>
<evidence type="ECO:0000313" key="8">
    <source>
        <dbReference type="Proteomes" id="UP000054485"/>
    </source>
</evidence>
<feature type="transmembrane region" description="Helical" evidence="6">
    <location>
        <begin position="20"/>
        <end position="40"/>
    </location>
</feature>
<keyword evidence="3 6" id="KW-1133">Transmembrane helix</keyword>
<evidence type="ECO:0000256" key="1">
    <source>
        <dbReference type="ARBA" id="ARBA00022692"/>
    </source>
</evidence>
<proteinExistence type="predicted"/>
<feature type="transmembrane region" description="Helical" evidence="6">
    <location>
        <begin position="52"/>
        <end position="71"/>
    </location>
</feature>
<evidence type="ECO:0000256" key="3">
    <source>
        <dbReference type="ARBA" id="ARBA00022989"/>
    </source>
</evidence>
<organism evidence="7 8">
    <name type="scientific">Suillus luteus UH-Slu-Lm8-n1</name>
    <dbReference type="NCBI Taxonomy" id="930992"/>
    <lineage>
        <taxon>Eukaryota</taxon>
        <taxon>Fungi</taxon>
        <taxon>Dikarya</taxon>
        <taxon>Basidiomycota</taxon>
        <taxon>Agaricomycotina</taxon>
        <taxon>Agaricomycetes</taxon>
        <taxon>Agaricomycetidae</taxon>
        <taxon>Boletales</taxon>
        <taxon>Suillineae</taxon>
        <taxon>Suillaceae</taxon>
        <taxon>Suillus</taxon>
    </lineage>
</organism>
<keyword evidence="5" id="KW-0968">Cytoplasmic vesicle</keyword>
<evidence type="ECO:0000313" key="7">
    <source>
        <dbReference type="EMBL" id="KIK36890.1"/>
    </source>
</evidence>
<evidence type="ECO:0000256" key="2">
    <source>
        <dbReference type="ARBA" id="ARBA00022824"/>
    </source>
</evidence>
<keyword evidence="1 6" id="KW-0812">Transmembrane</keyword>
<accession>A0A0C9ZHK8</accession>
<evidence type="ECO:0000256" key="4">
    <source>
        <dbReference type="ARBA" id="ARBA00023136"/>
    </source>
</evidence>
<dbReference type="Proteomes" id="UP000054485">
    <property type="component" value="Unassembled WGS sequence"/>
</dbReference>
<dbReference type="InParanoid" id="A0A0C9ZHK8"/>
<dbReference type="Pfam" id="PF09446">
    <property type="entry name" value="VMA21"/>
    <property type="match status" value="1"/>
</dbReference>
<name>A0A0C9ZHK8_9AGAM</name>
<dbReference type="STRING" id="930992.A0A0C9ZHK8"/>
<sequence length="95" mass="10420">MSDQVAAATTSEQAASRAALMKLLFFAATLAILPISSYFFTEKYVWSGNSNYAAITAICAANIVLIAYIVVSLMEDKQSFKVAEEKKLSETKKER</sequence>